<dbReference type="InterPro" id="IPR050091">
    <property type="entry name" value="PKS_NRPS_Biosynth_Enz"/>
</dbReference>
<dbReference type="InterPro" id="IPR014031">
    <property type="entry name" value="Ketoacyl_synth_C"/>
</dbReference>
<feature type="active site" description="Proton donor; for dehydratase activity" evidence="10">
    <location>
        <position position="1146"/>
    </location>
</feature>
<evidence type="ECO:0000256" key="8">
    <source>
        <dbReference type="ARBA" id="ARBA00023268"/>
    </source>
</evidence>
<dbReference type="SMART" id="SM00827">
    <property type="entry name" value="PKS_AT"/>
    <property type="match status" value="1"/>
</dbReference>
<keyword evidence="6" id="KW-0677">Repeat</keyword>
<feature type="region of interest" description="C-terminal hotdog fold" evidence="10">
    <location>
        <begin position="1086"/>
        <end position="1239"/>
    </location>
</feature>
<dbReference type="SUPFAM" id="SSF56801">
    <property type="entry name" value="Acetyl-CoA synthetase-like"/>
    <property type="match status" value="1"/>
</dbReference>
<sequence length="4030" mass="437947">MPQRNEPIAVIGSACQFPGQSTTPSKLWELLREPRDLLQTIPSDRFNAESWYHADSAHHGTSNVTKSYFLAEDPTAFDSQFFNIPPKECEAIDPQQRLLMETVYDSLCAAGLSMKSLRGTSTACYVGQMCDDWSGIMMRDWDSLPQYTATGISRSIMSNRVSYFFDWHGPSMTIDTACSSSLVAVHEAVQVLRSGDSKVAVACGANLILSPGMYIAESKLKMLSPDGRSRMWDEGANGYARGEGIAAVVLKTLSQALADGDHIECIVRETGFNQDGRTTGITMPSNVAQAALIRDTYRKAGLDPYSPNDRPQFFHAHGTGTPAGDPQESEAISRAFFKDGERTDNKLYVGSIKTVIGHTEGTAGLASLIGTSLALQHKTIPPNMHFNKLAEKVAPFYTNLEVPTTAKEWPAAPSGQPLRASVNSFGFGGANAHAILERYEPETHGQAATDASLPLFTPLTFSAGSEKSLQAMLASFSDFLKTNESTTNIRDVAWTLQNRRSELAFKTAVSGQTSSELIRSIDAALDSKENLGVRSTSSSTTKPSILGVFTGQGAQWPTMGAALLRASPYARAAIAALDASLQDLPEADRPAWSIRAELEAPKESSRLAEAALSQPLCTAVQVVLVDLIRAAGVEFKAVVGHSSGEIAAAYAAGLVSARDAIRIAYYRGVYAKLAGSSSGAKGAMMAVGTSLEDAREFCELEEFEGRLTVAASNAASSVTLSGDEDAIDQAEEIFKDESKFARKLRVDTAYHSFHMVPCSKPYLEALDACKVQVGEATATTTWFSSVVPGTKMSKETLGSQYWVDNMKNTVLFSQAVSAAVNEAGPFDLAIEVGPHPALKGPCLNNIEDASGSPDTPYTGLLSRGSDDVNAFSAALGFIWERFGAEAVDFDAYDKLVSGSSEPKSLAVDLPRYPWDHDRTYWFESRVSAGYKYRDARPHPILGVKSIEGTTGPQIQWRNIITQREVSWTPGHKLQGQTVFPAAGYVSMAIEAIMTLAGENPVQLVELTDFVIGRAISFFDESAAQEVMFTLNITANTDEVVSATFEVTSCPQGERQMSQNAKGAISITLGVPSHDTLAAVPVQQFNMVDVEVDRFYKALSDMGYHYSPPFKAMSSIRRRVDTAVGEMTDIRGEHWEDNLLLHPGLLDTSFQAIFAAFSSPGDERLWSIHVPTIIKRMTFNPAVASFPPGEETIWPWQAAITSGPHQTLRADIEVFAENGEDVLFEVEGISMVPFSNATAENDCHLFSNFVYDIDGPSGELAGPNHPTEFDVKLATDSERFSFYWMRTLLETITPEEEEQTLIHYKRMLKWCRFVLDQVKSGEHPHVKPEALNDTLDFVEELVKAYGQRADIDLIRAVGEDLPMKIRTNGNIVETMVRDGMLDAFYEEGLGLHIANNWEANMAVQLTHRYPRMNVLEIGGGTGGSTRIILPRLGQNFSTYTFTDVSAGFFEAAEERFKDYADRMVFKTLDMEKDITEQGFQEGHYDMILASNVLHVGADLDATMSNVRRLLKPGGWLINMETVTFFPCLRNGFAMAGLSGWWIGADTGRPWGPTIDIAEWDKVYKRTGFSGVDTFAPNFDSLHPFSVMAAQAVDERVSFLRKPLEVEPADAKKEELVVIGGRTEEVSEIVDRVVELLAPRFSSVSRVDSVDAFVDGSTAVPTCVLNLSELDTPVMQELMDDQPDKFDALKEIFSLARDILWVTKGSRAESPYSRMVVGMARAIRKEIPSVNFQNLDVDVLDEGSAELFAAAMLRHQTLHRWEKELLPGTLRWSREPEMHLENGKIYLPRLKSAKDLNDRYNSTKRQIAHGVDVKESRIELVGTKDSYELREPSPLKPAPATEGKVVIRVTKSLLQSVKVPTAGYYFLCYGTTESGETVVAFSDSSESVIAVPKNWTVPHSAKVDPAKALLSIAANILADLVTTVAPAQGTLLAHDPDPIVAAALSRQAAAKRIRVFFTTTQANKKRPNWIYIHPNSPRRLLKKSLPKGVSLFINLSGRDDSKLIDEISEYLPAGCTLSDSSPFFGNTVEMRPAANPDLVGRYLSTGWANAKASSFAIPGSTTEIPLKDVPGHRGKAEQLSVVDWAADAVVPANVQPIDTGANLFKPDRTYFMVGLSGEVGQSITQWMIRHGARHVVLTSRNPQVDPEWIETLEDEYAAVVKTMSLDVTDRESLHACYDKINRTMPPIAGVAHGAMVLIDSLFQNMEYEDLMTVLRPKILGAIYLDELFAEDTLDFFILFSSITGTVGNTGQSNYIGANSFMEALGLQRRARGLAASILGISSLVGIGYVERAENFDAEYFAKSGYRNISEQDLHMLFAEAVVRGRPECKESHEIITGIVPTYADQDSKAGYLQDIKFSHLALERSQARNDGGAAAAVPVRIQLQTAVTKDEVLEIMQDGFVARVKKVLRIPAEDDFSLTASLVEQGVDSLVAVEVRSWFLKEVDLDMPVLKVLGGASISDLLADALDRLSPELVPNLGADPSTVSRPSPAAVAPAPKAVAPAPPPAPSVSRPASNAPPGLNKQLPPPSSTTELKAERERRAEAARKREAEEEKRAKDAARKAEEVRKANRARRETREAQKTDASRDALIKSEITEPMSFGQSRFWLLDQMLKDRTTFNMAISVRLEGAIRVEDMRMAVRAVVLRHEALRTRYFSTGEHGDTPMQGIAAAAPSVPFTHKHIKTEAEAQADLDAVRAHVWDMDAWLGITVHLLSMPSSRVHFLIIGCHHITLDGVSLNILYADLEKAYKGKSLPPLPPSAQYRAFARQQQADYAAGKMAEDLAFYRALIPEPAAVKPLPLFPFARVRERVPLESYGEVTATARVDARLTTAIRAAARAAGATTFHFYLATLHALIYQLLPDHADDVFIGIADANRTDAKFAGTLGFFLNLLPLRFSRGEGGQRQATFTECVRQARTKAYAALAHSRLPFDVLLEHLPGLPRAAGHAPLFQVFVDYRTGVQERQRYMGVKASGESWYTARTGYDVALDIIENAAGDARVEFKLQDAFYGVEGAEVLVDLYVHVLRQFAEEPGRGWGDVEVWPRGRVEQAVTVGRVPSPEYEWPATVGHRIDEMIKKHATDLAIKDGRGNVLTYAQMDERANSIAAALVENGAADGGRVGVFQNPTADWICSVVAIFRAGAVYIPLDLRNPLTRLASIVAAAKPAAILAHSETWDKVQALGGADSRAINVSTLPVSHEPVANRAKADGPAVILFTSGSTGTPKGMHMSHSNLVKHMEAWTIQQTFPENATKLVLQQSAYTFDKSLEQILTPITMGGALYVVPAEQRGDPVSITQIIVSEGVTYTDATPSEYLMWFTYAGQTLRQATTWKFAVTAGEAVTESLLDEFRKLDLPVTLVNNYGPAEATLDATLEELPYRTMKPGDQISAGIPLPGYTVYIVDEDLKPVPIGWPGEVVLAGVGIVDGYLNDPDLTAKKFLPDVFANDGGRMYRTGDRGRLTAKGQLLYEGRIEGDTQIKLRGVRMELEDIEASIMSTANGVLSRAVVSLRGEAGGADQFLVAHVVFAPGFAGDQTAFIHRLPSSLPLPQYMVPAVFAVVDALPLTPHLKVDRKAIKTLPLPEQQQAQTTTTTDTNTLATLTPTELRLAAIWQEIIPGAPSSLSPDTEFFHVGGNSLLLVKLQALVRQAFGGASLRLIDLMDAGSLSGMARAIDDAIPTTTTSAPQATAIDWDAETAVPADIATRLTLPAGASTTPPKRGDANDLTVVLTGATGVLGRNLLARLVADPRVKRIYAIAVRSSSSSESASSRIPPHPKLTTLPGDLTAPLLGLSPAAAATIAAEADVFVHAGANRSFWDGYGSLRAANVGSVREVVALAAAAAAAGRGVRVHFVSSGEVAKYSGGSSVPPADGSDGYVASKWAAERFLERVVAEGVVPGLEVVVHRPRGAADMEARPAPAEVLAELVGLAKQVGRRPVLDGLGGSLGVLPVGEIVGGVARAVFGEEEEEGKAGEIKVVDHVATMNVDIGAFAESVAGDEELMRLEGMDALTWTGEVKKAGWSMFMVSQEIVMMKEGDAIVSKR</sequence>
<comment type="similarity">
    <text evidence="9">In the C-terminal section; belongs to the NRP synthetase family.</text>
</comment>
<dbReference type="Proteomes" id="UP001175001">
    <property type="component" value="Unassembled WGS sequence"/>
</dbReference>
<dbReference type="GO" id="GO:0004312">
    <property type="term" value="F:fatty acid synthase activity"/>
    <property type="evidence" value="ECO:0007669"/>
    <property type="project" value="TreeGrafter"/>
</dbReference>
<dbReference type="SUPFAM" id="SSF53901">
    <property type="entry name" value="Thiolase-like"/>
    <property type="match status" value="1"/>
</dbReference>
<evidence type="ECO:0000256" key="4">
    <source>
        <dbReference type="ARBA" id="ARBA00022603"/>
    </source>
</evidence>
<dbReference type="InterPro" id="IPR020845">
    <property type="entry name" value="AMP-binding_CS"/>
</dbReference>
<evidence type="ECO:0000256" key="10">
    <source>
        <dbReference type="PROSITE-ProRule" id="PRU01363"/>
    </source>
</evidence>
<dbReference type="Pfam" id="PF00668">
    <property type="entry name" value="Condensation"/>
    <property type="match status" value="1"/>
</dbReference>
<evidence type="ECO:0000313" key="16">
    <source>
        <dbReference type="Proteomes" id="UP001175001"/>
    </source>
</evidence>
<dbReference type="CDD" id="cd05930">
    <property type="entry name" value="A_NRPS"/>
    <property type="match status" value="1"/>
</dbReference>
<evidence type="ECO:0000256" key="7">
    <source>
        <dbReference type="ARBA" id="ARBA00023002"/>
    </source>
</evidence>
<accession>A0AA39Y3C0</accession>
<dbReference type="Gene3D" id="3.40.47.10">
    <property type="match status" value="1"/>
</dbReference>
<dbReference type="PANTHER" id="PTHR43775:SF20">
    <property type="entry name" value="HYBRID PKS-NRPS SYNTHETASE APDA"/>
    <property type="match status" value="1"/>
</dbReference>
<dbReference type="Gene3D" id="1.10.1200.10">
    <property type="entry name" value="ACP-like"/>
    <property type="match status" value="2"/>
</dbReference>
<dbReference type="Pfam" id="PF00109">
    <property type="entry name" value="ketoacyl-synt"/>
    <property type="match status" value="1"/>
</dbReference>
<dbReference type="InterPro" id="IPR001227">
    <property type="entry name" value="Ac_transferase_dom_sf"/>
</dbReference>
<feature type="compositionally biased region" description="Basic and acidic residues" evidence="11">
    <location>
        <begin position="2531"/>
        <end position="2587"/>
    </location>
</feature>
<dbReference type="Pfam" id="PF00550">
    <property type="entry name" value="PP-binding"/>
    <property type="match status" value="2"/>
</dbReference>
<evidence type="ECO:0000256" key="3">
    <source>
        <dbReference type="ARBA" id="ARBA00022598"/>
    </source>
</evidence>
<dbReference type="GO" id="GO:0016874">
    <property type="term" value="F:ligase activity"/>
    <property type="evidence" value="ECO:0007669"/>
    <property type="project" value="UniProtKB-KW"/>
</dbReference>
<dbReference type="InterPro" id="IPR057326">
    <property type="entry name" value="KR_dom"/>
</dbReference>
<dbReference type="SMART" id="SM00823">
    <property type="entry name" value="PKS_PP"/>
    <property type="match status" value="2"/>
</dbReference>
<comment type="caution">
    <text evidence="15">The sequence shown here is derived from an EMBL/GenBank/DDBJ whole genome shotgun (WGS) entry which is preliminary data.</text>
</comment>
<dbReference type="NCBIfam" id="TIGR01733">
    <property type="entry name" value="AA-adenyl-dom"/>
    <property type="match status" value="1"/>
</dbReference>
<dbReference type="GO" id="GO:0008168">
    <property type="term" value="F:methyltransferase activity"/>
    <property type="evidence" value="ECO:0007669"/>
    <property type="project" value="UniProtKB-KW"/>
</dbReference>
<feature type="compositionally biased region" description="Low complexity" evidence="11">
    <location>
        <begin position="2479"/>
        <end position="2498"/>
    </location>
</feature>
<dbReference type="InterPro" id="IPR013968">
    <property type="entry name" value="PKS_KR"/>
</dbReference>
<dbReference type="InterPro" id="IPR001242">
    <property type="entry name" value="Condensation_dom"/>
</dbReference>
<dbReference type="EMBL" id="JAUJDW010000056">
    <property type="protein sequence ID" value="KAK0645254.1"/>
    <property type="molecule type" value="Genomic_DNA"/>
</dbReference>
<dbReference type="SUPFAM" id="SSF55048">
    <property type="entry name" value="Probable ACP-binding domain of malonyl-CoA ACP transacylase"/>
    <property type="match status" value="1"/>
</dbReference>
<dbReference type="InterPro" id="IPR009081">
    <property type="entry name" value="PP-bd_ACP"/>
</dbReference>
<dbReference type="PROSITE" id="PS00455">
    <property type="entry name" value="AMP_BINDING"/>
    <property type="match status" value="1"/>
</dbReference>
<dbReference type="InterPro" id="IPR020807">
    <property type="entry name" value="PKS_DH"/>
</dbReference>
<dbReference type="Pfam" id="PF21089">
    <property type="entry name" value="PKS_DH_N"/>
    <property type="match status" value="1"/>
</dbReference>
<dbReference type="PROSITE" id="PS52004">
    <property type="entry name" value="KS3_2"/>
    <property type="match status" value="1"/>
</dbReference>
<dbReference type="InterPro" id="IPR045851">
    <property type="entry name" value="AMP-bd_C_sf"/>
</dbReference>
<dbReference type="InterPro" id="IPR016035">
    <property type="entry name" value="Acyl_Trfase/lysoPLipase"/>
</dbReference>
<dbReference type="InterPro" id="IPR020841">
    <property type="entry name" value="PKS_Beta-ketoAc_synthase_dom"/>
</dbReference>
<dbReference type="InterPro" id="IPR000873">
    <property type="entry name" value="AMP-dep_synth/lig_dom"/>
</dbReference>
<dbReference type="InterPro" id="IPR029063">
    <property type="entry name" value="SAM-dependent_MTases_sf"/>
</dbReference>
<dbReference type="GO" id="GO:0009403">
    <property type="term" value="P:toxin biosynthetic process"/>
    <property type="evidence" value="ECO:0007669"/>
    <property type="project" value="UniProtKB-ARBA"/>
</dbReference>
<dbReference type="CDD" id="cd19532">
    <property type="entry name" value="C_PKS-NRPS"/>
    <property type="match status" value="1"/>
</dbReference>
<dbReference type="InterPro" id="IPR014030">
    <property type="entry name" value="Ketoacyl_synth_N"/>
</dbReference>
<keyword evidence="1" id="KW-0596">Phosphopantetheine</keyword>
<dbReference type="InterPro" id="IPR023213">
    <property type="entry name" value="CAT-like_dom_sf"/>
</dbReference>
<evidence type="ECO:0000256" key="2">
    <source>
        <dbReference type="ARBA" id="ARBA00022553"/>
    </source>
</evidence>
<dbReference type="InterPro" id="IPR014043">
    <property type="entry name" value="Acyl_transferase_dom"/>
</dbReference>
<dbReference type="SMART" id="SM00826">
    <property type="entry name" value="PKS_DH"/>
    <property type="match status" value="1"/>
</dbReference>
<feature type="region of interest" description="N-terminal hotdog fold" evidence="10">
    <location>
        <begin position="938"/>
        <end position="1071"/>
    </location>
</feature>
<dbReference type="Gene3D" id="3.30.70.3290">
    <property type="match status" value="1"/>
</dbReference>
<dbReference type="SUPFAM" id="SSF51735">
    <property type="entry name" value="NAD(P)-binding Rossmann-fold domains"/>
    <property type="match status" value="2"/>
</dbReference>
<feature type="region of interest" description="Disordered" evidence="11">
    <location>
        <begin position="2475"/>
        <end position="2587"/>
    </location>
</feature>
<dbReference type="Pfam" id="PF08242">
    <property type="entry name" value="Methyltransf_12"/>
    <property type="match status" value="1"/>
</dbReference>
<dbReference type="InterPro" id="IPR056501">
    <property type="entry name" value="NAD-bd_HRPKS_sdrA"/>
</dbReference>
<dbReference type="CDD" id="cd00833">
    <property type="entry name" value="PKS"/>
    <property type="match status" value="1"/>
</dbReference>
<keyword evidence="4" id="KW-0489">Methyltransferase</keyword>
<dbReference type="Pfam" id="PF00698">
    <property type="entry name" value="Acyl_transf_1"/>
    <property type="match status" value="1"/>
</dbReference>
<dbReference type="Pfam" id="PF02801">
    <property type="entry name" value="Ketoacyl-synt_C"/>
    <property type="match status" value="1"/>
</dbReference>
<dbReference type="Gene3D" id="3.40.50.150">
    <property type="entry name" value="Vaccinia Virus protein VP39"/>
    <property type="match status" value="1"/>
</dbReference>
<evidence type="ECO:0000256" key="6">
    <source>
        <dbReference type="ARBA" id="ARBA00022737"/>
    </source>
</evidence>
<keyword evidence="16" id="KW-1185">Reference proteome</keyword>
<dbReference type="PROSITE" id="PS00606">
    <property type="entry name" value="KS3_1"/>
    <property type="match status" value="1"/>
</dbReference>
<dbReference type="PROSITE" id="PS50075">
    <property type="entry name" value="CARRIER"/>
    <property type="match status" value="2"/>
</dbReference>
<dbReference type="InterPro" id="IPR049551">
    <property type="entry name" value="PKS_DH_C"/>
</dbReference>
<dbReference type="PANTHER" id="PTHR43775">
    <property type="entry name" value="FATTY ACID SYNTHASE"/>
    <property type="match status" value="1"/>
</dbReference>
<dbReference type="Gene3D" id="3.30.559.30">
    <property type="entry name" value="Nonribosomal peptide synthetase, condensation domain"/>
    <property type="match status" value="1"/>
</dbReference>
<evidence type="ECO:0000259" key="13">
    <source>
        <dbReference type="PROSITE" id="PS52004"/>
    </source>
</evidence>
<dbReference type="InterPro" id="IPR042099">
    <property type="entry name" value="ANL_N_sf"/>
</dbReference>
<dbReference type="Pfam" id="PF16197">
    <property type="entry name" value="KAsynt_C_assoc"/>
    <property type="match status" value="1"/>
</dbReference>
<dbReference type="SUPFAM" id="SSF52777">
    <property type="entry name" value="CoA-dependent acyltransferases"/>
    <property type="match status" value="2"/>
</dbReference>
<dbReference type="SUPFAM" id="SSF52151">
    <property type="entry name" value="FabD/lysophospholipase-like"/>
    <property type="match status" value="1"/>
</dbReference>
<keyword evidence="2" id="KW-0597">Phosphoprotein</keyword>
<dbReference type="InterPro" id="IPR010071">
    <property type="entry name" value="AA_adenyl_dom"/>
</dbReference>
<dbReference type="InterPro" id="IPR016036">
    <property type="entry name" value="Malonyl_transacylase_ACP-bd"/>
</dbReference>
<dbReference type="InterPro" id="IPR036736">
    <property type="entry name" value="ACP-like_sf"/>
</dbReference>
<dbReference type="GO" id="GO:0032259">
    <property type="term" value="P:methylation"/>
    <property type="evidence" value="ECO:0007669"/>
    <property type="project" value="UniProtKB-KW"/>
</dbReference>
<dbReference type="InterPro" id="IPR036291">
    <property type="entry name" value="NAD(P)-bd_dom_sf"/>
</dbReference>
<evidence type="ECO:0000259" key="14">
    <source>
        <dbReference type="PROSITE" id="PS52019"/>
    </source>
</evidence>
<organism evidence="15 16">
    <name type="scientific">Lasiodiplodia hormozganensis</name>
    <dbReference type="NCBI Taxonomy" id="869390"/>
    <lineage>
        <taxon>Eukaryota</taxon>
        <taxon>Fungi</taxon>
        <taxon>Dikarya</taxon>
        <taxon>Ascomycota</taxon>
        <taxon>Pezizomycotina</taxon>
        <taxon>Dothideomycetes</taxon>
        <taxon>Dothideomycetes incertae sedis</taxon>
        <taxon>Botryosphaeriales</taxon>
        <taxon>Botryosphaeriaceae</taxon>
        <taxon>Lasiodiplodia</taxon>
    </lineage>
</organism>
<dbReference type="InterPro" id="IPR049900">
    <property type="entry name" value="PKS_mFAS_DH"/>
</dbReference>
<dbReference type="InterPro" id="IPR013120">
    <property type="entry name" value="FAR_NAD-bd"/>
</dbReference>
<dbReference type="Gene3D" id="3.40.50.12780">
    <property type="entry name" value="N-terminal domain of ligase-like"/>
    <property type="match status" value="1"/>
</dbReference>
<dbReference type="SUPFAM" id="SSF47336">
    <property type="entry name" value="ACP-like"/>
    <property type="match status" value="2"/>
</dbReference>
<dbReference type="Pfam" id="PF23114">
    <property type="entry name" value="NAD-bd_HRPKS_sdrA"/>
    <property type="match status" value="1"/>
</dbReference>
<dbReference type="GO" id="GO:0031177">
    <property type="term" value="F:phosphopantetheine binding"/>
    <property type="evidence" value="ECO:0007669"/>
    <property type="project" value="InterPro"/>
</dbReference>
<dbReference type="SMART" id="SM00825">
    <property type="entry name" value="PKS_KS"/>
    <property type="match status" value="1"/>
</dbReference>
<gene>
    <name evidence="15" type="ORF">DIS24_g8111</name>
</gene>
<keyword evidence="7" id="KW-0560">Oxidoreductase</keyword>
<evidence type="ECO:0000313" key="15">
    <source>
        <dbReference type="EMBL" id="KAK0645254.1"/>
    </source>
</evidence>
<dbReference type="InterPro" id="IPR032821">
    <property type="entry name" value="PKS_assoc"/>
</dbReference>
<dbReference type="InterPro" id="IPR016039">
    <property type="entry name" value="Thiolase-like"/>
</dbReference>
<proteinExistence type="inferred from homology"/>
<dbReference type="CDD" id="cd02440">
    <property type="entry name" value="AdoMet_MTases"/>
    <property type="match status" value="1"/>
</dbReference>
<evidence type="ECO:0000256" key="5">
    <source>
        <dbReference type="ARBA" id="ARBA00022679"/>
    </source>
</evidence>
<dbReference type="InterPro" id="IPR049552">
    <property type="entry name" value="PKS_DH_N"/>
</dbReference>
<dbReference type="InterPro" id="IPR020806">
    <property type="entry name" value="PKS_PP-bd"/>
</dbReference>
<feature type="compositionally biased region" description="Low complexity" evidence="11">
    <location>
        <begin position="2506"/>
        <end position="2516"/>
    </location>
</feature>
<evidence type="ECO:0000256" key="1">
    <source>
        <dbReference type="ARBA" id="ARBA00022450"/>
    </source>
</evidence>
<dbReference type="SMART" id="SM00822">
    <property type="entry name" value="PKS_KR"/>
    <property type="match status" value="1"/>
</dbReference>
<dbReference type="InterPro" id="IPR013217">
    <property type="entry name" value="Methyltransf_12"/>
</dbReference>
<keyword evidence="5" id="KW-0808">Transferase</keyword>
<evidence type="ECO:0000256" key="9">
    <source>
        <dbReference type="ARBA" id="ARBA00029443"/>
    </source>
</evidence>
<dbReference type="Gene3D" id="3.10.129.110">
    <property type="entry name" value="Polyketide synthase dehydratase"/>
    <property type="match status" value="1"/>
</dbReference>
<dbReference type="InterPro" id="IPR042104">
    <property type="entry name" value="PKS_dehydratase_sf"/>
</dbReference>
<feature type="domain" description="Carrier" evidence="12">
    <location>
        <begin position="2389"/>
        <end position="2467"/>
    </location>
</feature>
<feature type="domain" description="Ketosynthase family 3 (KS3)" evidence="13">
    <location>
        <begin position="5"/>
        <end position="438"/>
    </location>
</feature>
<dbReference type="Gene3D" id="3.40.50.720">
    <property type="entry name" value="NAD(P)-binding Rossmann-like Domain"/>
    <property type="match status" value="3"/>
</dbReference>
<feature type="active site" description="Proton acceptor; for dehydratase activity" evidence="10">
    <location>
        <position position="971"/>
    </location>
</feature>
<dbReference type="GO" id="GO:0006633">
    <property type="term" value="P:fatty acid biosynthetic process"/>
    <property type="evidence" value="ECO:0007669"/>
    <property type="project" value="InterPro"/>
</dbReference>
<dbReference type="SUPFAM" id="SSF53335">
    <property type="entry name" value="S-adenosyl-L-methionine-dependent methyltransferases"/>
    <property type="match status" value="1"/>
</dbReference>
<dbReference type="InterPro" id="IPR018201">
    <property type="entry name" value="Ketoacyl_synth_AS"/>
</dbReference>
<reference evidence="15" key="1">
    <citation type="submission" date="2023-06" db="EMBL/GenBank/DDBJ databases">
        <title>Multi-omics analyses reveal the molecular pathogenesis toolkit of Lasiodiplodia hormozganensis, a cross-kingdom pathogen.</title>
        <authorList>
            <person name="Felix C."/>
            <person name="Meneses R."/>
            <person name="Goncalves M.F.M."/>
            <person name="Tilleman L."/>
            <person name="Duarte A.S."/>
            <person name="Jorrin-Novo J.V."/>
            <person name="Van De Peer Y."/>
            <person name="Deforce D."/>
            <person name="Van Nieuwerburgh F."/>
            <person name="Esteves A.C."/>
            <person name="Alves A."/>
        </authorList>
    </citation>
    <scope>NUCLEOTIDE SEQUENCE</scope>
    <source>
        <strain evidence="15">CBS 339.90</strain>
    </source>
</reference>
<dbReference type="Pfam" id="PF07993">
    <property type="entry name" value="NAD_binding_4"/>
    <property type="match status" value="1"/>
</dbReference>
<evidence type="ECO:0000256" key="11">
    <source>
        <dbReference type="SAM" id="MobiDB-lite"/>
    </source>
</evidence>
<keyword evidence="3" id="KW-0436">Ligase</keyword>
<feature type="domain" description="Carrier" evidence="12">
    <location>
        <begin position="3588"/>
        <end position="3666"/>
    </location>
</feature>
<protein>
    <submittedName>
        <fullName evidence="15">PKS-NRPS hybrid synthetase</fullName>
    </submittedName>
</protein>
<name>A0AA39Y3C0_9PEZI</name>
<dbReference type="GO" id="GO:0016491">
    <property type="term" value="F:oxidoreductase activity"/>
    <property type="evidence" value="ECO:0007669"/>
    <property type="project" value="UniProtKB-KW"/>
</dbReference>
<dbReference type="Pfam" id="PF14765">
    <property type="entry name" value="PS-DH"/>
    <property type="match status" value="1"/>
</dbReference>
<dbReference type="Pfam" id="PF08659">
    <property type="entry name" value="KR"/>
    <property type="match status" value="1"/>
</dbReference>
<dbReference type="GO" id="GO:0004315">
    <property type="term" value="F:3-oxoacyl-[acyl-carrier-protein] synthase activity"/>
    <property type="evidence" value="ECO:0007669"/>
    <property type="project" value="InterPro"/>
</dbReference>
<dbReference type="Gene3D" id="3.30.300.30">
    <property type="match status" value="1"/>
</dbReference>
<dbReference type="Pfam" id="PF00501">
    <property type="entry name" value="AMP-binding"/>
    <property type="match status" value="1"/>
</dbReference>
<dbReference type="Gene3D" id="3.40.366.10">
    <property type="entry name" value="Malonyl-Coenzyme A Acyl Carrier Protein, domain 2"/>
    <property type="match status" value="1"/>
</dbReference>
<evidence type="ECO:0000259" key="12">
    <source>
        <dbReference type="PROSITE" id="PS50075"/>
    </source>
</evidence>
<feature type="domain" description="PKS/mFAS DH" evidence="14">
    <location>
        <begin position="938"/>
        <end position="1239"/>
    </location>
</feature>
<keyword evidence="8" id="KW-0511">Multifunctional enzyme</keyword>
<dbReference type="Gene3D" id="3.30.559.10">
    <property type="entry name" value="Chloramphenicol acetyltransferase-like domain"/>
    <property type="match status" value="1"/>
</dbReference>
<dbReference type="PROSITE" id="PS52019">
    <property type="entry name" value="PKS_MFAS_DH"/>
    <property type="match status" value="1"/>
</dbReference>